<dbReference type="OrthoDB" id="432292at2759"/>
<evidence type="ECO:0000259" key="15">
    <source>
        <dbReference type="Pfam" id="PF25147"/>
    </source>
</evidence>
<accession>G4TQB7</accession>
<sequence>MRLSLLLSGLLPALAVASELSLQTLKFSILGEDGSPVRSETFSDKQLPSPALSVRSSDTLRVTFTITDRKSGEGIQPHQTFIRLYDPITKEEGVQPLRVSSAGKAKFDLSMSKPPAWLPPTTDQPLEVSLIIGSFTYDPLHRKLFNLVLPRSQPAPVSPEEVHYHPQPEIQHTFRPEQKIPMKAISGIFALAMLSPWVVLLTLWLNIPHRTPKLFSSEILPFISLLAATEGLLVIYWVNLTLPQVLTYGAVLSLLTAATGKRALSTVSRWRSD</sequence>
<evidence type="ECO:0000256" key="9">
    <source>
        <dbReference type="ARBA" id="ARBA00023136"/>
    </source>
</evidence>
<dbReference type="HOGENOM" id="CLU_051361_1_1_1"/>
<feature type="domain" description="Ribophorin II C-terminal" evidence="15">
    <location>
        <begin position="174"/>
        <end position="271"/>
    </location>
</feature>
<dbReference type="OMA" id="VFFMYYT"/>
<evidence type="ECO:0000313" key="16">
    <source>
        <dbReference type="EMBL" id="CCA73510.1"/>
    </source>
</evidence>
<evidence type="ECO:0000256" key="12">
    <source>
        <dbReference type="SAM" id="Phobius"/>
    </source>
</evidence>
<feature type="transmembrane region" description="Helical" evidence="12">
    <location>
        <begin position="184"/>
        <end position="207"/>
    </location>
</feature>
<evidence type="ECO:0000256" key="13">
    <source>
        <dbReference type="SAM" id="SignalP"/>
    </source>
</evidence>
<dbReference type="PANTHER" id="PTHR12640:SF0">
    <property type="entry name" value="DOLICHYL-DIPHOSPHOOLIGOSACCHARIDE--PROTEIN GLYCOSYLTRANSFERASE SUBUNIT 2"/>
    <property type="match status" value="1"/>
</dbReference>
<dbReference type="Proteomes" id="UP000007148">
    <property type="component" value="Unassembled WGS sequence"/>
</dbReference>
<dbReference type="PANTHER" id="PTHR12640">
    <property type="entry name" value="RIBOPHORIN II"/>
    <property type="match status" value="1"/>
</dbReference>
<evidence type="ECO:0000256" key="4">
    <source>
        <dbReference type="ARBA" id="ARBA00009038"/>
    </source>
</evidence>
<dbReference type="InParanoid" id="G4TQB7"/>
<name>G4TQB7_SERID</name>
<keyword evidence="5 12" id="KW-0812">Transmembrane</keyword>
<feature type="signal peptide" evidence="13">
    <location>
        <begin position="1"/>
        <end position="17"/>
    </location>
</feature>
<comment type="function">
    <text evidence="1">Subunit of the oligosaccharyl transferase (OST) complex that catalyzes the initial transfer of a defined glycan (Glc(3)Man(9)GlcNAc(2) in eukaryotes) from the lipid carrier dolichol-pyrophosphate to an asparagine residue within an Asn-X-Ser/Thr consensus motif in nascent polypeptide chains, the first step in protein N-glycosylation. N-glycosylation occurs cotranslationally and the complex associates with the Sec61 complex at the channel-forming translocon complex that mediates protein translocation across the endoplasmic reticulum (ER). All subunits are required for a maximal enzyme activity.</text>
</comment>
<dbReference type="GO" id="GO:0016740">
    <property type="term" value="F:transferase activity"/>
    <property type="evidence" value="ECO:0007669"/>
    <property type="project" value="UniProtKB-KW"/>
</dbReference>
<evidence type="ECO:0000256" key="3">
    <source>
        <dbReference type="ARBA" id="ARBA00004922"/>
    </source>
</evidence>
<dbReference type="InterPro" id="IPR008814">
    <property type="entry name" value="Swp1"/>
</dbReference>
<dbReference type="Pfam" id="PF25147">
    <property type="entry name" value="Ribophorin_II_C"/>
    <property type="match status" value="1"/>
</dbReference>
<feature type="domain" description="Ribophorin II third" evidence="14">
    <location>
        <begin position="25"/>
        <end position="133"/>
    </location>
</feature>
<evidence type="ECO:0000256" key="10">
    <source>
        <dbReference type="ARBA" id="ARBA00030078"/>
    </source>
</evidence>
<evidence type="ECO:0000313" key="17">
    <source>
        <dbReference type="Proteomes" id="UP000007148"/>
    </source>
</evidence>
<feature type="transmembrane region" description="Helical" evidence="12">
    <location>
        <begin position="219"/>
        <end position="239"/>
    </location>
</feature>
<keyword evidence="17" id="KW-1185">Reference proteome</keyword>
<dbReference type="GO" id="GO:0006487">
    <property type="term" value="P:protein N-linked glycosylation"/>
    <property type="evidence" value="ECO:0007669"/>
    <property type="project" value="TreeGrafter"/>
</dbReference>
<comment type="similarity">
    <text evidence="4">Belongs to the SWP1 family.</text>
</comment>
<evidence type="ECO:0000256" key="8">
    <source>
        <dbReference type="ARBA" id="ARBA00022989"/>
    </source>
</evidence>
<keyword evidence="7" id="KW-0256">Endoplasmic reticulum</keyword>
<evidence type="ECO:0000256" key="2">
    <source>
        <dbReference type="ARBA" id="ARBA00004477"/>
    </source>
</evidence>
<dbReference type="InterPro" id="IPR055374">
    <property type="entry name" value="Ribophorin_II_3rd"/>
</dbReference>
<dbReference type="InterPro" id="IPR056790">
    <property type="entry name" value="Ribophorin_II_C"/>
</dbReference>
<keyword evidence="8 12" id="KW-1133">Transmembrane helix</keyword>
<dbReference type="eggNOG" id="KOG2447">
    <property type="taxonomic scope" value="Eukaryota"/>
</dbReference>
<dbReference type="STRING" id="1109443.G4TQB7"/>
<evidence type="ECO:0000256" key="7">
    <source>
        <dbReference type="ARBA" id="ARBA00022824"/>
    </source>
</evidence>
<organism evidence="16 17">
    <name type="scientific">Serendipita indica (strain DSM 11827)</name>
    <name type="common">Root endophyte fungus</name>
    <name type="synonym">Piriformospora indica</name>
    <dbReference type="NCBI Taxonomy" id="1109443"/>
    <lineage>
        <taxon>Eukaryota</taxon>
        <taxon>Fungi</taxon>
        <taxon>Dikarya</taxon>
        <taxon>Basidiomycota</taxon>
        <taxon>Agaricomycotina</taxon>
        <taxon>Agaricomycetes</taxon>
        <taxon>Sebacinales</taxon>
        <taxon>Serendipitaceae</taxon>
        <taxon>Serendipita</taxon>
    </lineage>
</organism>
<protein>
    <recommendedName>
        <fullName evidence="11">Ribophorin II</fullName>
    </recommendedName>
    <alternativeName>
        <fullName evidence="10">Ribophorin-2</fullName>
    </alternativeName>
</protein>
<gene>
    <name evidence="16" type="ORF">PIIN_07463</name>
</gene>
<evidence type="ECO:0000256" key="6">
    <source>
        <dbReference type="ARBA" id="ARBA00022729"/>
    </source>
</evidence>
<dbReference type="Pfam" id="PF23860">
    <property type="entry name" value="Ribophorin_II_3rd"/>
    <property type="match status" value="1"/>
</dbReference>
<feature type="chain" id="PRO_5044317683" description="Ribophorin II" evidence="13">
    <location>
        <begin position="18"/>
        <end position="273"/>
    </location>
</feature>
<evidence type="ECO:0000256" key="5">
    <source>
        <dbReference type="ARBA" id="ARBA00022692"/>
    </source>
</evidence>
<keyword evidence="9 12" id="KW-0472">Membrane</keyword>
<reference evidence="16 17" key="1">
    <citation type="journal article" date="2011" name="PLoS Pathog.">
        <title>Endophytic Life Strategies Decoded by Genome and Transcriptome Analyses of the Mutualistic Root Symbiont Piriformospora indica.</title>
        <authorList>
            <person name="Zuccaro A."/>
            <person name="Lahrmann U."/>
            <person name="Guldener U."/>
            <person name="Langen G."/>
            <person name="Pfiffi S."/>
            <person name="Biedenkopf D."/>
            <person name="Wong P."/>
            <person name="Samans B."/>
            <person name="Grimm C."/>
            <person name="Basiewicz M."/>
            <person name="Murat C."/>
            <person name="Martin F."/>
            <person name="Kogel K.H."/>
        </authorList>
    </citation>
    <scope>NUCLEOTIDE SEQUENCE [LARGE SCALE GENOMIC DNA]</scope>
    <source>
        <strain evidence="16 17">DSM 11827</strain>
    </source>
</reference>
<dbReference type="AlphaFoldDB" id="G4TQB7"/>
<dbReference type="GO" id="GO:0008250">
    <property type="term" value="C:oligosaccharyltransferase complex"/>
    <property type="evidence" value="ECO:0007669"/>
    <property type="project" value="InterPro"/>
</dbReference>
<proteinExistence type="inferred from homology"/>
<keyword evidence="16" id="KW-0808">Transferase</keyword>
<dbReference type="FunCoup" id="G4TQB7">
    <property type="interactions" value="48"/>
</dbReference>
<comment type="caution">
    <text evidence="16">The sequence shown here is derived from an EMBL/GenBank/DDBJ whole genome shotgun (WGS) entry which is preliminary data.</text>
</comment>
<evidence type="ECO:0000259" key="14">
    <source>
        <dbReference type="Pfam" id="PF23860"/>
    </source>
</evidence>
<evidence type="ECO:0000256" key="1">
    <source>
        <dbReference type="ARBA" id="ARBA00002791"/>
    </source>
</evidence>
<keyword evidence="6 13" id="KW-0732">Signal</keyword>
<dbReference type="EMBL" id="CAFZ01000231">
    <property type="protein sequence ID" value="CCA73510.1"/>
    <property type="molecule type" value="Genomic_DNA"/>
</dbReference>
<comment type="subcellular location">
    <subcellularLocation>
        <location evidence="2">Endoplasmic reticulum membrane</location>
        <topology evidence="2">Multi-pass membrane protein</topology>
    </subcellularLocation>
</comment>
<dbReference type="UniPathway" id="UPA00378"/>
<comment type="pathway">
    <text evidence="3">Protein modification; protein glycosylation.</text>
</comment>
<evidence type="ECO:0000256" key="11">
    <source>
        <dbReference type="ARBA" id="ARBA00032139"/>
    </source>
</evidence>